<protein>
    <submittedName>
        <fullName evidence="4">Uncharacterized protein</fullName>
    </submittedName>
</protein>
<dbReference type="Pfam" id="PF08287">
    <property type="entry name" value="DASH_Spc19"/>
    <property type="match status" value="1"/>
</dbReference>
<accession>A0A4V1IYA3</accession>
<gene>
    <name evidence="4" type="ORF">BJ684DRAFT_19687</name>
</gene>
<feature type="transmembrane region" description="Helical" evidence="3">
    <location>
        <begin position="472"/>
        <end position="496"/>
    </location>
</feature>
<feature type="region of interest" description="Disordered" evidence="2">
    <location>
        <begin position="203"/>
        <end position="237"/>
    </location>
</feature>
<sequence>MENQLDGCIARLGEINNSLTHCTQKLSASTKGFDRLGRLLQLRKTHLLLTERELQQERERVGEEVSPLIYSMLAQAEDIVQTKKEERDAMEMRLGAPGEPSTPRSSRRADPPIPTTPVHGPGKHRLRALQRRREQLEGFLEGLDQEHEEVSAQLDRALMERKAAIEGEAERTTKRPRTSTTPDTRELIQEELEGLEEELRHRKERLQERRVQRTRKNPGMLSDMEGSMEGHVQEGGEKEGGMALQLSKQFFPSPKARHSEEDATDYGRWLRIYLEQNRILEETERSMLVRISPEDLSAWSESLVEEHKGMTSSIKEQTMSSPRTLKSLLRLFFPLRSLGSMMAEIILMISASPGKEVALSEVHTHVQKEGVDVQRLKPAMDMLVQLGLVEAEEDMSTSDIILRWRYGDPADPTPPASQPAYCSLVRTGMSPTHFFLLIVALLIGRLTSHWSLTRLTAFLAEDLLVHSHHKLYIFYSFAVLAVIYAVVCLGPLLHIVRTRVENLS</sequence>
<dbReference type="InterPro" id="IPR013251">
    <property type="entry name" value="DASH_Spc19"/>
</dbReference>
<evidence type="ECO:0000313" key="5">
    <source>
        <dbReference type="Proteomes" id="UP000267251"/>
    </source>
</evidence>
<feature type="transmembrane region" description="Helical" evidence="3">
    <location>
        <begin position="434"/>
        <end position="452"/>
    </location>
</feature>
<evidence type="ECO:0000256" key="3">
    <source>
        <dbReference type="SAM" id="Phobius"/>
    </source>
</evidence>
<organism evidence="4 5">
    <name type="scientific">Piptocephalis cylindrospora</name>
    <dbReference type="NCBI Taxonomy" id="1907219"/>
    <lineage>
        <taxon>Eukaryota</taxon>
        <taxon>Fungi</taxon>
        <taxon>Fungi incertae sedis</taxon>
        <taxon>Zoopagomycota</taxon>
        <taxon>Zoopagomycotina</taxon>
        <taxon>Zoopagomycetes</taxon>
        <taxon>Zoopagales</taxon>
        <taxon>Piptocephalidaceae</taxon>
        <taxon>Piptocephalis</taxon>
    </lineage>
</organism>
<keyword evidence="5" id="KW-1185">Reference proteome</keyword>
<reference evidence="5" key="1">
    <citation type="journal article" date="2018" name="Nat. Microbiol.">
        <title>Leveraging single-cell genomics to expand the fungal tree of life.</title>
        <authorList>
            <person name="Ahrendt S.R."/>
            <person name="Quandt C.A."/>
            <person name="Ciobanu D."/>
            <person name="Clum A."/>
            <person name="Salamov A."/>
            <person name="Andreopoulos B."/>
            <person name="Cheng J.F."/>
            <person name="Woyke T."/>
            <person name="Pelin A."/>
            <person name="Henrissat B."/>
            <person name="Reynolds N.K."/>
            <person name="Benny G.L."/>
            <person name="Smith M.E."/>
            <person name="James T.Y."/>
            <person name="Grigoriev I.V."/>
        </authorList>
    </citation>
    <scope>NUCLEOTIDE SEQUENCE [LARGE SCALE GENOMIC DNA]</scope>
</reference>
<evidence type="ECO:0000313" key="4">
    <source>
        <dbReference type="EMBL" id="RKP13859.1"/>
    </source>
</evidence>
<dbReference type="EMBL" id="KZ987931">
    <property type="protein sequence ID" value="RKP13859.1"/>
    <property type="molecule type" value="Genomic_DNA"/>
</dbReference>
<dbReference type="GO" id="GO:0008608">
    <property type="term" value="P:attachment of spindle microtubules to kinetochore"/>
    <property type="evidence" value="ECO:0007669"/>
    <property type="project" value="InterPro"/>
</dbReference>
<feature type="region of interest" description="Disordered" evidence="2">
    <location>
        <begin position="93"/>
        <end position="125"/>
    </location>
</feature>
<keyword evidence="3" id="KW-1133">Transmembrane helix</keyword>
<feature type="coiled-coil region" evidence="1">
    <location>
        <begin position="126"/>
        <end position="160"/>
    </location>
</feature>
<keyword evidence="1" id="KW-0175">Coiled coil</keyword>
<evidence type="ECO:0000256" key="1">
    <source>
        <dbReference type="SAM" id="Coils"/>
    </source>
</evidence>
<dbReference type="OrthoDB" id="2534137at2759"/>
<dbReference type="GO" id="GO:0005876">
    <property type="term" value="C:spindle microtubule"/>
    <property type="evidence" value="ECO:0007669"/>
    <property type="project" value="InterPro"/>
</dbReference>
<feature type="region of interest" description="Disordered" evidence="2">
    <location>
        <begin position="166"/>
        <end position="185"/>
    </location>
</feature>
<dbReference type="Proteomes" id="UP000267251">
    <property type="component" value="Unassembled WGS sequence"/>
</dbReference>
<proteinExistence type="predicted"/>
<dbReference type="GO" id="GO:0042729">
    <property type="term" value="C:DASH complex"/>
    <property type="evidence" value="ECO:0007669"/>
    <property type="project" value="InterPro"/>
</dbReference>
<name>A0A4V1IYA3_9FUNG</name>
<keyword evidence="3" id="KW-0472">Membrane</keyword>
<keyword evidence="3" id="KW-0812">Transmembrane</keyword>
<evidence type="ECO:0000256" key="2">
    <source>
        <dbReference type="SAM" id="MobiDB-lite"/>
    </source>
</evidence>
<dbReference type="AlphaFoldDB" id="A0A4V1IYA3"/>